<dbReference type="Proteomes" id="UP001152622">
    <property type="component" value="Chromosome 12"/>
</dbReference>
<evidence type="ECO:0000313" key="1">
    <source>
        <dbReference type="EMBL" id="KAJ8345345.1"/>
    </source>
</evidence>
<protein>
    <submittedName>
        <fullName evidence="1">Uncharacterized protein</fullName>
    </submittedName>
</protein>
<reference evidence="1" key="1">
    <citation type="journal article" date="2023" name="Science">
        <title>Genome structures resolve the early diversification of teleost fishes.</title>
        <authorList>
            <person name="Parey E."/>
            <person name="Louis A."/>
            <person name="Montfort J."/>
            <person name="Bouchez O."/>
            <person name="Roques C."/>
            <person name="Iampietro C."/>
            <person name="Lluch J."/>
            <person name="Castinel A."/>
            <person name="Donnadieu C."/>
            <person name="Desvignes T."/>
            <person name="Floi Bucao C."/>
            <person name="Jouanno E."/>
            <person name="Wen M."/>
            <person name="Mejri S."/>
            <person name="Dirks R."/>
            <person name="Jansen H."/>
            <person name="Henkel C."/>
            <person name="Chen W.J."/>
            <person name="Zahm M."/>
            <person name="Cabau C."/>
            <person name="Klopp C."/>
            <person name="Thompson A.W."/>
            <person name="Robinson-Rechavi M."/>
            <person name="Braasch I."/>
            <person name="Lecointre G."/>
            <person name="Bobe J."/>
            <person name="Postlethwait J.H."/>
            <person name="Berthelot C."/>
            <person name="Roest Crollius H."/>
            <person name="Guiguen Y."/>
        </authorList>
    </citation>
    <scope>NUCLEOTIDE SEQUENCE</scope>
    <source>
        <strain evidence="1">WJC10195</strain>
    </source>
</reference>
<gene>
    <name evidence="1" type="ORF">SKAU_G00295380</name>
</gene>
<dbReference type="AlphaFoldDB" id="A0A9Q1EUM3"/>
<proteinExistence type="predicted"/>
<evidence type="ECO:0000313" key="2">
    <source>
        <dbReference type="Proteomes" id="UP001152622"/>
    </source>
</evidence>
<accession>A0A9Q1EUM3</accession>
<dbReference type="EMBL" id="JAINUF010000012">
    <property type="protein sequence ID" value="KAJ8345345.1"/>
    <property type="molecule type" value="Genomic_DNA"/>
</dbReference>
<organism evidence="1 2">
    <name type="scientific">Synaphobranchus kaupii</name>
    <name type="common">Kaup's arrowtooth eel</name>
    <dbReference type="NCBI Taxonomy" id="118154"/>
    <lineage>
        <taxon>Eukaryota</taxon>
        <taxon>Metazoa</taxon>
        <taxon>Chordata</taxon>
        <taxon>Craniata</taxon>
        <taxon>Vertebrata</taxon>
        <taxon>Euteleostomi</taxon>
        <taxon>Actinopterygii</taxon>
        <taxon>Neopterygii</taxon>
        <taxon>Teleostei</taxon>
        <taxon>Anguilliformes</taxon>
        <taxon>Synaphobranchidae</taxon>
        <taxon>Synaphobranchus</taxon>
    </lineage>
</organism>
<name>A0A9Q1EUM3_SYNKA</name>
<keyword evidence="2" id="KW-1185">Reference proteome</keyword>
<comment type="caution">
    <text evidence="1">The sequence shown here is derived from an EMBL/GenBank/DDBJ whole genome shotgun (WGS) entry which is preliminary data.</text>
</comment>
<sequence>MSQNNGDRMTFDFSTDRKRSLVSADQSAGISRLRCDDWCRDDRGSGLHAVGVPQFHSVSVGRLTVDALAVTRRHGSAAGGGDEKPMDTVSAGVLAKDTTILTTMFTSVNITYTLTQGEMAAFASCLNGLFSKFFP</sequence>